<accession>A0AAV2I978</accession>
<feature type="non-terminal residue" evidence="1">
    <location>
        <position position="53"/>
    </location>
</feature>
<dbReference type="AlphaFoldDB" id="A0AAV2I978"/>
<reference evidence="1 2" key="1">
    <citation type="submission" date="2024-04" db="EMBL/GenBank/DDBJ databases">
        <authorList>
            <consortium name="Genoscope - CEA"/>
            <person name="William W."/>
        </authorList>
    </citation>
    <scope>NUCLEOTIDE SEQUENCE [LARGE SCALE GENOMIC DNA]</scope>
</reference>
<evidence type="ECO:0000313" key="2">
    <source>
        <dbReference type="Proteomes" id="UP001497497"/>
    </source>
</evidence>
<name>A0AAV2I978_LYMST</name>
<evidence type="ECO:0000313" key="1">
    <source>
        <dbReference type="EMBL" id="CAL1541029.1"/>
    </source>
</evidence>
<sequence>MDESTLRDPESVLITYVRCTKWYFAEEMLFYKSLESIMTAKDKQKNYLDVNNI</sequence>
<dbReference type="Proteomes" id="UP001497497">
    <property type="component" value="Unassembled WGS sequence"/>
</dbReference>
<gene>
    <name evidence="1" type="ORF">GSLYS_00014671001</name>
</gene>
<protein>
    <submittedName>
        <fullName evidence="1">Uncharacterized protein</fullName>
    </submittedName>
</protein>
<organism evidence="1 2">
    <name type="scientific">Lymnaea stagnalis</name>
    <name type="common">Great pond snail</name>
    <name type="synonym">Helix stagnalis</name>
    <dbReference type="NCBI Taxonomy" id="6523"/>
    <lineage>
        <taxon>Eukaryota</taxon>
        <taxon>Metazoa</taxon>
        <taxon>Spiralia</taxon>
        <taxon>Lophotrochozoa</taxon>
        <taxon>Mollusca</taxon>
        <taxon>Gastropoda</taxon>
        <taxon>Heterobranchia</taxon>
        <taxon>Euthyneura</taxon>
        <taxon>Panpulmonata</taxon>
        <taxon>Hygrophila</taxon>
        <taxon>Lymnaeoidea</taxon>
        <taxon>Lymnaeidae</taxon>
        <taxon>Lymnaea</taxon>
    </lineage>
</organism>
<keyword evidence="2" id="KW-1185">Reference proteome</keyword>
<dbReference type="EMBL" id="CAXITT010000411">
    <property type="protein sequence ID" value="CAL1541029.1"/>
    <property type="molecule type" value="Genomic_DNA"/>
</dbReference>
<comment type="caution">
    <text evidence="1">The sequence shown here is derived from an EMBL/GenBank/DDBJ whole genome shotgun (WGS) entry which is preliminary data.</text>
</comment>
<proteinExistence type="predicted"/>